<comment type="caution">
    <text evidence="1">The sequence shown here is derived from an EMBL/GenBank/DDBJ whole genome shotgun (WGS) entry which is preliminary data.</text>
</comment>
<accession>A0ACC0D7V4</accession>
<sequence length="456" mass="51780">MPILMITYGIQYSDKITLSSSVAFDLRQDTHLVGNEFAWLSTGFYLAYLIAELPFGWVMQKFPMEKVISYTVLGWGICVFGLAACNNFTQLMAIRTLLGILEAPISPGFLIIVTAWYKREEQLLRSMMFFSMNSFFSLFILMANYGVGKAAIGSKIESWRAIHLFLGAVSFLWGIILYFTLCAPKSARWLSQGEKTLAHARLVSNKTGESTSGIKFKWNQLWECFVDPQIYFIMLTTILKSSASGGFSTFSTIILQSFNLNTEQTIVYQLPWYAIQFVSVCVVSYVVNTYPGKNLNLIMAFTLLLPAVVGIFLEALLNNDHLWGRLVGFWITGFYTPASFIIWSTTGLNVAGRTKKSCAQAITFMAFCAGYCIGPQMFYASSAPQYRPGLYFCSACFFTAELLIAVWYVWVRWENRRRDKKAEAQGLTLEQRNLEGCLLGLQDITDRENPHFRYRY</sequence>
<organism evidence="1 2">
    <name type="scientific">Hypoxylon rubiginosum</name>
    <dbReference type="NCBI Taxonomy" id="110542"/>
    <lineage>
        <taxon>Eukaryota</taxon>
        <taxon>Fungi</taxon>
        <taxon>Dikarya</taxon>
        <taxon>Ascomycota</taxon>
        <taxon>Pezizomycotina</taxon>
        <taxon>Sordariomycetes</taxon>
        <taxon>Xylariomycetidae</taxon>
        <taxon>Xylariales</taxon>
        <taxon>Hypoxylaceae</taxon>
        <taxon>Hypoxylon</taxon>
    </lineage>
</organism>
<proteinExistence type="predicted"/>
<protein>
    <submittedName>
        <fullName evidence="1">MFS general substrate transporter</fullName>
    </submittedName>
</protein>
<reference evidence="1 2" key="1">
    <citation type="journal article" date="2022" name="New Phytol.">
        <title>Ecological generalism drives hyperdiversity of secondary metabolite gene clusters in xylarialean endophytes.</title>
        <authorList>
            <person name="Franco M.E.E."/>
            <person name="Wisecaver J.H."/>
            <person name="Arnold A.E."/>
            <person name="Ju Y.M."/>
            <person name="Slot J.C."/>
            <person name="Ahrendt S."/>
            <person name="Moore L.P."/>
            <person name="Eastman K.E."/>
            <person name="Scott K."/>
            <person name="Konkel Z."/>
            <person name="Mondo S.J."/>
            <person name="Kuo A."/>
            <person name="Hayes R.D."/>
            <person name="Haridas S."/>
            <person name="Andreopoulos B."/>
            <person name="Riley R."/>
            <person name="LaButti K."/>
            <person name="Pangilinan J."/>
            <person name="Lipzen A."/>
            <person name="Amirebrahimi M."/>
            <person name="Yan J."/>
            <person name="Adam C."/>
            <person name="Keymanesh K."/>
            <person name="Ng V."/>
            <person name="Louie K."/>
            <person name="Northen T."/>
            <person name="Drula E."/>
            <person name="Henrissat B."/>
            <person name="Hsieh H.M."/>
            <person name="Youens-Clark K."/>
            <person name="Lutzoni F."/>
            <person name="Miadlikowska J."/>
            <person name="Eastwood D.C."/>
            <person name="Hamelin R.C."/>
            <person name="Grigoriev I.V."/>
            <person name="U'Ren J.M."/>
        </authorList>
    </citation>
    <scope>NUCLEOTIDE SEQUENCE [LARGE SCALE GENOMIC DNA]</scope>
    <source>
        <strain evidence="1 2">ER1909</strain>
    </source>
</reference>
<evidence type="ECO:0000313" key="1">
    <source>
        <dbReference type="EMBL" id="KAI6088450.1"/>
    </source>
</evidence>
<gene>
    <name evidence="1" type="ORF">F4821DRAFT_233776</name>
</gene>
<keyword evidence="2" id="KW-1185">Reference proteome</keyword>
<evidence type="ECO:0000313" key="2">
    <source>
        <dbReference type="Proteomes" id="UP001497680"/>
    </source>
</evidence>
<dbReference type="Proteomes" id="UP001497680">
    <property type="component" value="Unassembled WGS sequence"/>
</dbReference>
<name>A0ACC0D7V4_9PEZI</name>
<dbReference type="EMBL" id="MU394301">
    <property type="protein sequence ID" value="KAI6088450.1"/>
    <property type="molecule type" value="Genomic_DNA"/>
</dbReference>